<proteinExistence type="predicted"/>
<sequence>MEHHEYLELALGLFSYFITVDLSVLLIGLFDIEAETMCKDILFNEEPQVQCLVGNHRRFDSNILWVTTIDLTLKYLV</sequence>
<dbReference type="EMBL" id="CAJVQB010021952">
    <property type="protein sequence ID" value="CAG8798379.1"/>
    <property type="molecule type" value="Genomic_DNA"/>
</dbReference>
<organism evidence="2 3">
    <name type="scientific">Gigaspora margarita</name>
    <dbReference type="NCBI Taxonomy" id="4874"/>
    <lineage>
        <taxon>Eukaryota</taxon>
        <taxon>Fungi</taxon>
        <taxon>Fungi incertae sedis</taxon>
        <taxon>Mucoromycota</taxon>
        <taxon>Glomeromycotina</taxon>
        <taxon>Glomeromycetes</taxon>
        <taxon>Diversisporales</taxon>
        <taxon>Gigasporaceae</taxon>
        <taxon>Gigaspora</taxon>
    </lineage>
</organism>
<accession>A0ABN7VTS2</accession>
<keyword evidence="1" id="KW-0812">Transmembrane</keyword>
<protein>
    <submittedName>
        <fullName evidence="2">21359_t:CDS:1</fullName>
    </submittedName>
</protein>
<keyword evidence="1" id="KW-0472">Membrane</keyword>
<keyword evidence="3" id="KW-1185">Reference proteome</keyword>
<feature type="non-terminal residue" evidence="2">
    <location>
        <position position="1"/>
    </location>
</feature>
<keyword evidence="1" id="KW-1133">Transmembrane helix</keyword>
<name>A0ABN7VTS2_GIGMA</name>
<reference evidence="2 3" key="1">
    <citation type="submission" date="2021-06" db="EMBL/GenBank/DDBJ databases">
        <authorList>
            <person name="Kallberg Y."/>
            <person name="Tangrot J."/>
            <person name="Rosling A."/>
        </authorList>
    </citation>
    <scope>NUCLEOTIDE SEQUENCE [LARGE SCALE GENOMIC DNA]</scope>
    <source>
        <strain evidence="2 3">120-4 pot B 10/14</strain>
    </source>
</reference>
<evidence type="ECO:0000313" key="3">
    <source>
        <dbReference type="Proteomes" id="UP000789901"/>
    </source>
</evidence>
<gene>
    <name evidence="2" type="ORF">GMARGA_LOCUS22587</name>
</gene>
<evidence type="ECO:0000313" key="2">
    <source>
        <dbReference type="EMBL" id="CAG8798379.1"/>
    </source>
</evidence>
<feature type="transmembrane region" description="Helical" evidence="1">
    <location>
        <begin position="6"/>
        <end position="30"/>
    </location>
</feature>
<comment type="caution">
    <text evidence="2">The sequence shown here is derived from an EMBL/GenBank/DDBJ whole genome shotgun (WGS) entry which is preliminary data.</text>
</comment>
<feature type="non-terminal residue" evidence="2">
    <location>
        <position position="77"/>
    </location>
</feature>
<dbReference type="Proteomes" id="UP000789901">
    <property type="component" value="Unassembled WGS sequence"/>
</dbReference>
<evidence type="ECO:0000256" key="1">
    <source>
        <dbReference type="SAM" id="Phobius"/>
    </source>
</evidence>